<dbReference type="Pfam" id="PF04314">
    <property type="entry name" value="PCuAC"/>
    <property type="match status" value="1"/>
</dbReference>
<dbReference type="PANTHER" id="PTHR36302:SF1">
    <property type="entry name" value="COPPER CHAPERONE PCU(A)C"/>
    <property type="match status" value="1"/>
</dbReference>
<dbReference type="Proteomes" id="UP000198761">
    <property type="component" value="Unassembled WGS sequence"/>
</dbReference>
<feature type="chain" id="PRO_5011771980" description="Copper(I)-binding protein" evidence="1">
    <location>
        <begin position="20"/>
        <end position="159"/>
    </location>
</feature>
<gene>
    <name evidence="2" type="ORF">SAMN04488103_10388</name>
</gene>
<sequence>MKLVLGLMAALMLGTVAQAHSIKMGDIEIIHPNIPQPPARAKSAAGYMGITNEGAQADRLIGVETPFAKSAMLHTTEHGADGVARMMHLEGIEIPAGDTVVLEPDGMHVMLMGLSGPVQEGDMLPATLIFEQAGRVEITFMVDPPGGMDHAHMDHGTKP</sequence>
<dbReference type="AlphaFoldDB" id="A0A1H8DP93"/>
<dbReference type="OrthoDB" id="9796962at2"/>
<keyword evidence="3" id="KW-1185">Reference proteome</keyword>
<proteinExistence type="predicted"/>
<organism evidence="2 3">
    <name type="scientific">Gemmobacter aquatilis</name>
    <dbReference type="NCBI Taxonomy" id="933059"/>
    <lineage>
        <taxon>Bacteria</taxon>
        <taxon>Pseudomonadati</taxon>
        <taxon>Pseudomonadota</taxon>
        <taxon>Alphaproteobacteria</taxon>
        <taxon>Rhodobacterales</taxon>
        <taxon>Paracoccaceae</taxon>
        <taxon>Gemmobacter</taxon>
    </lineage>
</organism>
<dbReference type="STRING" id="933059.SAMN04488103_10388"/>
<dbReference type="InterPro" id="IPR007410">
    <property type="entry name" value="LpqE-like"/>
</dbReference>
<name>A0A1H8DP93_9RHOB</name>
<evidence type="ECO:0000256" key="1">
    <source>
        <dbReference type="SAM" id="SignalP"/>
    </source>
</evidence>
<dbReference type="RefSeq" id="WP_091299437.1">
    <property type="nucleotide sequence ID" value="NZ_FOCE01000003.1"/>
</dbReference>
<evidence type="ECO:0000313" key="3">
    <source>
        <dbReference type="Proteomes" id="UP000198761"/>
    </source>
</evidence>
<dbReference type="Gene3D" id="2.60.40.1890">
    <property type="entry name" value="PCu(A)C copper chaperone"/>
    <property type="match status" value="1"/>
</dbReference>
<evidence type="ECO:0000313" key="2">
    <source>
        <dbReference type="EMBL" id="SEN08975.1"/>
    </source>
</evidence>
<reference evidence="2 3" key="1">
    <citation type="submission" date="2016-10" db="EMBL/GenBank/DDBJ databases">
        <authorList>
            <person name="de Groot N.N."/>
        </authorList>
    </citation>
    <scope>NUCLEOTIDE SEQUENCE [LARGE SCALE GENOMIC DNA]</scope>
    <source>
        <strain evidence="2 3">DSM 3857</strain>
    </source>
</reference>
<evidence type="ECO:0008006" key="4">
    <source>
        <dbReference type="Google" id="ProtNLM"/>
    </source>
</evidence>
<dbReference type="EMBL" id="FOCE01000003">
    <property type="protein sequence ID" value="SEN08975.1"/>
    <property type="molecule type" value="Genomic_DNA"/>
</dbReference>
<protein>
    <recommendedName>
        <fullName evidence="4">Copper(I)-binding protein</fullName>
    </recommendedName>
</protein>
<dbReference type="PANTHER" id="PTHR36302">
    <property type="entry name" value="BLR7088 PROTEIN"/>
    <property type="match status" value="1"/>
</dbReference>
<keyword evidence="1" id="KW-0732">Signal</keyword>
<dbReference type="InterPro" id="IPR058248">
    <property type="entry name" value="Lxx211020-like"/>
</dbReference>
<accession>A0A1H8DP93</accession>
<dbReference type="SUPFAM" id="SSF110087">
    <property type="entry name" value="DR1885-like metal-binding protein"/>
    <property type="match status" value="1"/>
</dbReference>
<dbReference type="InterPro" id="IPR036182">
    <property type="entry name" value="PCuAC_sf"/>
</dbReference>
<feature type="signal peptide" evidence="1">
    <location>
        <begin position="1"/>
        <end position="19"/>
    </location>
</feature>